<gene>
    <name evidence="1" type="ORF">WDJ61_18250</name>
</gene>
<evidence type="ECO:0000313" key="2">
    <source>
        <dbReference type="Proteomes" id="UP001387364"/>
    </source>
</evidence>
<name>A0ABZ2N6S1_9BACI</name>
<dbReference type="EMBL" id="CP147404">
    <property type="protein sequence ID" value="WXB93134.1"/>
    <property type="molecule type" value="Genomic_DNA"/>
</dbReference>
<protein>
    <submittedName>
        <fullName evidence="1">Uncharacterized protein</fullName>
    </submittedName>
</protein>
<dbReference type="RefSeq" id="WP_338752362.1">
    <property type="nucleotide sequence ID" value="NZ_CP147404.1"/>
</dbReference>
<reference evidence="1 2" key="1">
    <citation type="submission" date="2024-02" db="EMBL/GenBank/DDBJ databases">
        <title>Seven novel Bacillus-like species.</title>
        <authorList>
            <person name="Liu G."/>
        </authorList>
    </citation>
    <scope>NUCLEOTIDE SEQUENCE [LARGE SCALE GENOMIC DNA]</scope>
    <source>
        <strain evidence="1 2">FJAT-52991</strain>
    </source>
</reference>
<dbReference type="Proteomes" id="UP001387364">
    <property type="component" value="Chromosome"/>
</dbReference>
<evidence type="ECO:0000313" key="1">
    <source>
        <dbReference type="EMBL" id="WXB93134.1"/>
    </source>
</evidence>
<proteinExistence type="predicted"/>
<organism evidence="1 2">
    <name type="scientific">Bacillus kandeliae</name>
    <dbReference type="NCBI Taxonomy" id="3129297"/>
    <lineage>
        <taxon>Bacteria</taxon>
        <taxon>Bacillati</taxon>
        <taxon>Bacillota</taxon>
        <taxon>Bacilli</taxon>
        <taxon>Bacillales</taxon>
        <taxon>Bacillaceae</taxon>
        <taxon>Bacillus</taxon>
    </lineage>
</organism>
<sequence>MSKMKNLELKQISYQELLIEVQEVYELIHKLTNSYVEITSYVSTSLIPYLSFVCDGLDYFHAGTSKVHSSWYNDIEGNSVQELIKENRSALKLYSEYKRNKVIPKLEDDTVLFNELLFGNYNLIQKAYIKLFGQHDLGIYFFKEIDYANTYQLFKNIKTLYSDNKGIIGPVMKEFGIVLANYISKANIYPVSKTPNKIFSLTDNFTHQDVYFKDSKRFDAFNSTEDKYWLLFLYNYYCQNNFIRNIFPVVLGVRGNFYYRMKFCTYLLSIKGLDLLAKKVPKITEEYSDINELINARETIVPIKSDLRNNLFHYNVVNIPYEAFDGKGNFFKQMIEYSVMKSFEEFDNQIDQELNKYQKLISQILF</sequence>
<keyword evidence="2" id="KW-1185">Reference proteome</keyword>
<accession>A0ABZ2N6S1</accession>